<dbReference type="PROSITE" id="PS50240">
    <property type="entry name" value="TRYPSIN_DOM"/>
    <property type="match status" value="1"/>
</dbReference>
<dbReference type="PROSITE" id="PS00134">
    <property type="entry name" value="TRYPSIN_HIS"/>
    <property type="match status" value="1"/>
</dbReference>
<dbReference type="Pfam" id="PF00089">
    <property type="entry name" value="Trypsin"/>
    <property type="match status" value="1"/>
</dbReference>
<keyword evidence="5 8" id="KW-0378">Hydrolase</keyword>
<evidence type="ECO:0000259" key="9">
    <source>
        <dbReference type="PROSITE" id="PS50240"/>
    </source>
</evidence>
<dbReference type="SMART" id="SM00020">
    <property type="entry name" value="Tryp_SPc"/>
    <property type="match status" value="1"/>
</dbReference>
<reference evidence="10" key="1">
    <citation type="submission" date="2019-10" db="EMBL/GenBank/DDBJ databases">
        <title>Bird 10,000 Genomes (B10K) Project - Family phase.</title>
        <authorList>
            <person name="Zhang G."/>
        </authorList>
    </citation>
    <scope>NUCLEOTIDE SEQUENCE</scope>
    <source>
        <strain evidence="10">B10K-DU-002-53</strain>
        <tissue evidence="10">Muscle</tissue>
    </source>
</reference>
<evidence type="ECO:0000256" key="2">
    <source>
        <dbReference type="ARBA" id="ARBA00012050"/>
    </source>
</evidence>
<dbReference type="PANTHER" id="PTHR24252">
    <property type="entry name" value="ACROSIN-RELATED"/>
    <property type="match status" value="1"/>
</dbReference>
<comment type="catalytic activity">
    <reaction evidence="1">
        <text>Preferential cleavage: Arg-|-Xaa, Lys-|-Xaa.</text>
        <dbReference type="EC" id="3.4.21.10"/>
    </reaction>
</comment>
<dbReference type="Proteomes" id="UP000633448">
    <property type="component" value="Unassembled WGS sequence"/>
</dbReference>
<evidence type="ECO:0000256" key="5">
    <source>
        <dbReference type="ARBA" id="ARBA00022801"/>
    </source>
</evidence>
<dbReference type="SUPFAM" id="SSF50494">
    <property type="entry name" value="Trypsin-like serine proteases"/>
    <property type="match status" value="1"/>
</dbReference>
<protein>
    <recommendedName>
        <fullName evidence="3">Acrosin</fullName>
        <ecNumber evidence="2">3.4.21.10</ecNumber>
    </recommendedName>
</protein>
<dbReference type="AlphaFoldDB" id="A0A851FWP2"/>
<keyword evidence="6 8" id="KW-0720">Serine protease</keyword>
<organism evidence="10 11">
    <name type="scientific">Pitta sordida</name>
    <name type="common">Hooded pitta</name>
    <dbReference type="NCBI Taxonomy" id="9163"/>
    <lineage>
        <taxon>Eukaryota</taxon>
        <taxon>Metazoa</taxon>
        <taxon>Chordata</taxon>
        <taxon>Craniata</taxon>
        <taxon>Vertebrata</taxon>
        <taxon>Euteleostomi</taxon>
        <taxon>Archelosauria</taxon>
        <taxon>Archosauria</taxon>
        <taxon>Dinosauria</taxon>
        <taxon>Saurischia</taxon>
        <taxon>Theropoda</taxon>
        <taxon>Coelurosauria</taxon>
        <taxon>Aves</taxon>
        <taxon>Neognathae</taxon>
        <taxon>Neoaves</taxon>
        <taxon>Telluraves</taxon>
        <taxon>Australaves</taxon>
        <taxon>Passeriformes</taxon>
        <taxon>Pittidae</taxon>
        <taxon>Pitta</taxon>
    </lineage>
</organism>
<feature type="non-terminal residue" evidence="10">
    <location>
        <position position="243"/>
    </location>
</feature>
<dbReference type="EMBL" id="WEKX01025315">
    <property type="protein sequence ID" value="NWI96067.1"/>
    <property type="molecule type" value="Genomic_DNA"/>
</dbReference>
<dbReference type="GO" id="GO:0004252">
    <property type="term" value="F:serine-type endopeptidase activity"/>
    <property type="evidence" value="ECO:0007669"/>
    <property type="project" value="InterPro"/>
</dbReference>
<dbReference type="PANTHER" id="PTHR24252:SF8">
    <property type="entry name" value="ACROSIN"/>
    <property type="match status" value="1"/>
</dbReference>
<keyword evidence="4 8" id="KW-0645">Protease</keyword>
<dbReference type="CDD" id="cd00190">
    <property type="entry name" value="Tryp_SPc"/>
    <property type="match status" value="1"/>
</dbReference>
<keyword evidence="11" id="KW-1185">Reference proteome</keyword>
<evidence type="ECO:0000256" key="7">
    <source>
        <dbReference type="ARBA" id="ARBA00023157"/>
    </source>
</evidence>
<feature type="domain" description="Peptidase S1" evidence="9">
    <location>
        <begin position="2"/>
        <end position="243"/>
    </location>
</feature>
<accession>A0A851FWP2</accession>
<dbReference type="InterPro" id="IPR001314">
    <property type="entry name" value="Peptidase_S1A"/>
</dbReference>
<comment type="caution">
    <text evidence="10">The sequence shown here is derived from an EMBL/GenBank/DDBJ whole genome shotgun (WGS) entry which is preliminary data.</text>
</comment>
<gene>
    <name evidence="10" type="primary">Acr_5</name>
    <name evidence="10" type="ORF">PITSOR_R10841</name>
</gene>
<evidence type="ECO:0000256" key="1">
    <source>
        <dbReference type="ARBA" id="ARBA00001656"/>
    </source>
</evidence>
<keyword evidence="7" id="KW-1015">Disulfide bond</keyword>
<dbReference type="OrthoDB" id="6339452at2759"/>
<dbReference type="PRINTS" id="PR00722">
    <property type="entry name" value="CHYMOTRYPSIN"/>
</dbReference>
<dbReference type="GO" id="GO:0007340">
    <property type="term" value="P:acrosome reaction"/>
    <property type="evidence" value="ECO:0007669"/>
    <property type="project" value="TreeGrafter"/>
</dbReference>
<dbReference type="EC" id="3.4.21.10" evidence="2"/>
<evidence type="ECO:0000256" key="3">
    <source>
        <dbReference type="ARBA" id="ARBA00017161"/>
    </source>
</evidence>
<proteinExistence type="predicted"/>
<evidence type="ECO:0000256" key="8">
    <source>
        <dbReference type="RuleBase" id="RU363034"/>
    </source>
</evidence>
<evidence type="ECO:0000256" key="4">
    <source>
        <dbReference type="ARBA" id="ARBA00022670"/>
    </source>
</evidence>
<evidence type="ECO:0000256" key="6">
    <source>
        <dbReference type="ARBA" id="ARBA00022825"/>
    </source>
</evidence>
<evidence type="ECO:0000313" key="10">
    <source>
        <dbReference type="EMBL" id="NWI96067.1"/>
    </source>
</evidence>
<name>A0A851FWP2_PITSO</name>
<dbReference type="PROSITE" id="PS00135">
    <property type="entry name" value="TRYPSIN_SER"/>
    <property type="match status" value="1"/>
</dbReference>
<feature type="non-terminal residue" evidence="10">
    <location>
        <position position="1"/>
    </location>
</feature>
<dbReference type="Gene3D" id="2.40.10.10">
    <property type="entry name" value="Trypsin-like serine proteases"/>
    <property type="match status" value="1"/>
</dbReference>
<dbReference type="InterPro" id="IPR001254">
    <property type="entry name" value="Trypsin_dom"/>
</dbReference>
<dbReference type="InterPro" id="IPR043504">
    <property type="entry name" value="Peptidase_S1_PA_chymotrypsin"/>
</dbReference>
<dbReference type="InterPro" id="IPR018114">
    <property type="entry name" value="TRYPSIN_HIS"/>
</dbReference>
<dbReference type="FunFam" id="2.40.10.10:FF:000003">
    <property type="entry name" value="Transmembrane serine protease 3"/>
    <property type="match status" value="1"/>
</dbReference>
<evidence type="ECO:0000313" key="11">
    <source>
        <dbReference type="Proteomes" id="UP000633448"/>
    </source>
</evidence>
<dbReference type="GO" id="GO:0006508">
    <property type="term" value="P:proteolysis"/>
    <property type="evidence" value="ECO:0007669"/>
    <property type="project" value="UniProtKB-KW"/>
</dbReference>
<dbReference type="InterPro" id="IPR009003">
    <property type="entry name" value="Peptidase_S1_PA"/>
</dbReference>
<sequence length="243" mass="26734">RIVGGQIVQPGIGAWAGLVSVQPFRTEAIVSHSCGGTLITPKWVLTAAHCFENATNPLSEWAVVSGITKWTEITPESQVRRIKRLVIHERYKGLLYDIALLELDKPMTCTPDVQLACLPDSMVRVSELKNCYVAGWGTTFETGPTSHVLREATALLIDTQLCNSSKWNQGLVQDHNLCAGYPAGGRSTCQGDSGGPLICKDKYADFFWQVGVTSWAVGCARPRHPTVFVSTQYFYNWILTQMG</sequence>
<dbReference type="InterPro" id="IPR033116">
    <property type="entry name" value="TRYPSIN_SER"/>
</dbReference>